<reference evidence="13 14" key="1">
    <citation type="submission" date="2020-04" db="EMBL/GenBank/DDBJ databases">
        <authorList>
            <person name="Yoon J."/>
        </authorList>
    </citation>
    <scope>NUCLEOTIDE SEQUENCE [LARGE SCALE GENOMIC DNA]</scope>
    <source>
        <strain evidence="13 14">KMU-166</strain>
    </source>
</reference>
<dbReference type="Gene3D" id="3.40.50.620">
    <property type="entry name" value="HUPs"/>
    <property type="match status" value="1"/>
</dbReference>
<dbReference type="Proteomes" id="UP000765845">
    <property type="component" value="Unassembled WGS sequence"/>
</dbReference>
<dbReference type="PRINTS" id="PR00983">
    <property type="entry name" value="TRNASYNTHCYS"/>
</dbReference>
<feature type="short sequence motif" description="'KMSKS' region" evidence="10">
    <location>
        <begin position="290"/>
        <end position="294"/>
    </location>
</feature>
<dbReference type="GO" id="GO:0004817">
    <property type="term" value="F:cysteine-tRNA ligase activity"/>
    <property type="evidence" value="ECO:0007669"/>
    <property type="project" value="UniProtKB-EC"/>
</dbReference>
<feature type="binding site" evidence="10">
    <location>
        <position position="27"/>
    </location>
    <ligand>
        <name>Zn(2+)</name>
        <dbReference type="ChEBI" id="CHEBI:29105"/>
    </ligand>
</feature>
<evidence type="ECO:0000256" key="10">
    <source>
        <dbReference type="HAMAP-Rule" id="MF_00041"/>
    </source>
</evidence>
<feature type="binding site" evidence="10">
    <location>
        <position position="249"/>
    </location>
    <ligand>
        <name>Zn(2+)</name>
        <dbReference type="ChEBI" id="CHEBI:29105"/>
    </ligand>
</feature>
<feature type="domain" description="tRNA synthetases class I catalytic" evidence="11">
    <location>
        <begin position="14"/>
        <end position="338"/>
    </location>
</feature>
<comment type="subunit">
    <text evidence="2 10">Monomer.</text>
</comment>
<dbReference type="Gene3D" id="1.20.120.1910">
    <property type="entry name" value="Cysteine-tRNA ligase, C-terminal anti-codon recognition domain"/>
    <property type="match status" value="1"/>
</dbReference>
<evidence type="ECO:0000256" key="4">
    <source>
        <dbReference type="ARBA" id="ARBA00022723"/>
    </source>
</evidence>
<keyword evidence="5 10" id="KW-0547">Nucleotide-binding</keyword>
<evidence type="ECO:0000256" key="3">
    <source>
        <dbReference type="ARBA" id="ARBA00022598"/>
    </source>
</evidence>
<dbReference type="InterPro" id="IPR009080">
    <property type="entry name" value="tRNAsynth_Ia_anticodon-bd"/>
</dbReference>
<dbReference type="EMBL" id="JAAWWK010000010">
    <property type="protein sequence ID" value="NKI19615.1"/>
    <property type="molecule type" value="Genomic_DNA"/>
</dbReference>
<evidence type="ECO:0000313" key="13">
    <source>
        <dbReference type="EMBL" id="NKI19615.1"/>
    </source>
</evidence>
<keyword evidence="3 10" id="KW-0436">Ligase</keyword>
<dbReference type="PANTHER" id="PTHR10890">
    <property type="entry name" value="CYSTEINYL-TRNA SYNTHETASE"/>
    <property type="match status" value="1"/>
</dbReference>
<dbReference type="SUPFAM" id="SSF52374">
    <property type="entry name" value="Nucleotidylyl transferase"/>
    <property type="match status" value="1"/>
</dbReference>
<keyword evidence="9 10" id="KW-0030">Aminoacyl-tRNA synthetase</keyword>
<name>A0ABX1GK83_9GAMM</name>
<feature type="binding site" evidence="10">
    <location>
        <position position="220"/>
    </location>
    <ligand>
        <name>Zn(2+)</name>
        <dbReference type="ChEBI" id="CHEBI:29105"/>
    </ligand>
</feature>
<organism evidence="13 14">
    <name type="scientific">Spongiibacter thalassae</name>
    <dbReference type="NCBI Taxonomy" id="2721624"/>
    <lineage>
        <taxon>Bacteria</taxon>
        <taxon>Pseudomonadati</taxon>
        <taxon>Pseudomonadota</taxon>
        <taxon>Gammaproteobacteria</taxon>
        <taxon>Cellvibrionales</taxon>
        <taxon>Spongiibacteraceae</taxon>
        <taxon>Spongiibacter</taxon>
    </lineage>
</organism>
<dbReference type="InterPro" id="IPR056411">
    <property type="entry name" value="CysS_C"/>
</dbReference>
<dbReference type="PANTHER" id="PTHR10890:SF3">
    <property type="entry name" value="CYSTEINE--TRNA LIGASE, CYTOPLASMIC"/>
    <property type="match status" value="1"/>
</dbReference>
<dbReference type="NCBIfam" id="TIGR00435">
    <property type="entry name" value="cysS"/>
    <property type="match status" value="1"/>
</dbReference>
<evidence type="ECO:0000256" key="2">
    <source>
        <dbReference type="ARBA" id="ARBA00011245"/>
    </source>
</evidence>
<dbReference type="SUPFAM" id="SSF47323">
    <property type="entry name" value="Anticodon-binding domain of a subclass of class I aminoacyl-tRNA synthetases"/>
    <property type="match status" value="1"/>
</dbReference>
<protein>
    <recommendedName>
        <fullName evidence="10">Cysteine--tRNA ligase</fullName>
        <ecNumber evidence="10">6.1.1.16</ecNumber>
    </recommendedName>
    <alternativeName>
        <fullName evidence="10">Cysteinyl-tRNA synthetase</fullName>
        <shortName evidence="10">CysRS</shortName>
    </alternativeName>
</protein>
<dbReference type="Pfam" id="PF23493">
    <property type="entry name" value="CysS_C"/>
    <property type="match status" value="1"/>
</dbReference>
<comment type="catalytic activity">
    <reaction evidence="10">
        <text>tRNA(Cys) + L-cysteine + ATP = L-cysteinyl-tRNA(Cys) + AMP + diphosphate</text>
        <dbReference type="Rhea" id="RHEA:17773"/>
        <dbReference type="Rhea" id="RHEA-COMP:9661"/>
        <dbReference type="Rhea" id="RHEA-COMP:9679"/>
        <dbReference type="ChEBI" id="CHEBI:30616"/>
        <dbReference type="ChEBI" id="CHEBI:33019"/>
        <dbReference type="ChEBI" id="CHEBI:35235"/>
        <dbReference type="ChEBI" id="CHEBI:78442"/>
        <dbReference type="ChEBI" id="CHEBI:78517"/>
        <dbReference type="ChEBI" id="CHEBI:456215"/>
        <dbReference type="EC" id="6.1.1.16"/>
    </reaction>
</comment>
<proteinExistence type="inferred from homology"/>
<evidence type="ECO:0000256" key="6">
    <source>
        <dbReference type="ARBA" id="ARBA00022833"/>
    </source>
</evidence>
<evidence type="ECO:0000259" key="11">
    <source>
        <dbReference type="Pfam" id="PF01406"/>
    </source>
</evidence>
<keyword evidence="14" id="KW-1185">Reference proteome</keyword>
<dbReference type="InterPro" id="IPR032678">
    <property type="entry name" value="tRNA-synt_1_cat_dom"/>
</dbReference>
<sequence>MKIYNTISRSIETFVPLKKNKIGIYCCGPTVYNFAHIGNMRTYVFEDVLRRTFEGLGYDVKHVMNITDVGHLQSDEDSGDDKMSLAAKREKKSPWDIAKVYESHFFRHCEMLGIRRPHIVCRATEHIPDIISMVQSLCDKGYAYESSGNIYFDVSKFAEYAAFAKLQMGSQRATERVTIDTNKRNQADFCLWFSNSKFPNQIMKWNSPWGKGFPGWHIECSAMSAKYLGKEFDIHCGGVDHIPVHHTNEIAQSNCCHDNSSVRYWMHGEFLTVASDNASARTAEDGAHNKMSKSAGNFLTVDTLVDNGFSPLVYRYFLLCCHYRSELTFSFHALKKAEKAYLGLVDKIQEWQRELEGNEYLTTDDSAQPYLDEFWEAMSNDLKTPDALQVLWKVTRSNSLKTEQKLNLLLAFDMILGLGFDEVGRGQLTVEEMGLITERNTARANGDWVESDRIRDQLLEQGIHLKDAKTGTTWSRTKPKQKANSA</sequence>
<evidence type="ECO:0000259" key="12">
    <source>
        <dbReference type="Pfam" id="PF23493"/>
    </source>
</evidence>
<evidence type="ECO:0000256" key="5">
    <source>
        <dbReference type="ARBA" id="ARBA00022741"/>
    </source>
</evidence>
<gene>
    <name evidence="10 13" type="primary">cysS</name>
    <name evidence="13" type="ORF">HCU74_19590</name>
</gene>
<comment type="caution">
    <text evidence="13">The sequence shown here is derived from an EMBL/GenBank/DDBJ whole genome shotgun (WGS) entry which is preliminary data.</text>
</comment>
<keyword evidence="6 10" id="KW-0862">Zinc</keyword>
<feature type="binding site" evidence="10">
    <location>
        <position position="245"/>
    </location>
    <ligand>
        <name>Zn(2+)</name>
        <dbReference type="ChEBI" id="CHEBI:29105"/>
    </ligand>
</feature>
<dbReference type="EC" id="6.1.1.16" evidence="10"/>
<dbReference type="HAMAP" id="MF_00041">
    <property type="entry name" value="Cys_tRNA_synth"/>
    <property type="match status" value="1"/>
</dbReference>
<comment type="subcellular location">
    <subcellularLocation>
        <location evidence="10">Cytoplasm</location>
    </subcellularLocation>
</comment>
<keyword evidence="8 10" id="KW-0648">Protein biosynthesis</keyword>
<keyword evidence="7 10" id="KW-0067">ATP-binding</keyword>
<evidence type="ECO:0000256" key="9">
    <source>
        <dbReference type="ARBA" id="ARBA00023146"/>
    </source>
</evidence>
<evidence type="ECO:0000256" key="1">
    <source>
        <dbReference type="ARBA" id="ARBA00005594"/>
    </source>
</evidence>
<evidence type="ECO:0000313" key="14">
    <source>
        <dbReference type="Proteomes" id="UP000765845"/>
    </source>
</evidence>
<dbReference type="InterPro" id="IPR015803">
    <property type="entry name" value="Cys-tRNA-ligase"/>
</dbReference>
<comment type="similarity">
    <text evidence="1 10">Belongs to the class-I aminoacyl-tRNA synthetase family.</text>
</comment>
<accession>A0ABX1GK83</accession>
<evidence type="ECO:0000256" key="7">
    <source>
        <dbReference type="ARBA" id="ARBA00022840"/>
    </source>
</evidence>
<feature type="domain" description="Cysteinyl-tRNA ligase anticodon binding" evidence="12">
    <location>
        <begin position="428"/>
        <end position="474"/>
    </location>
</feature>
<keyword evidence="4 10" id="KW-0479">Metal-binding</keyword>
<dbReference type="CDD" id="cd00672">
    <property type="entry name" value="CysRS_core"/>
    <property type="match status" value="1"/>
</dbReference>
<evidence type="ECO:0000256" key="8">
    <source>
        <dbReference type="ARBA" id="ARBA00022917"/>
    </source>
</evidence>
<dbReference type="RefSeq" id="WP_168452139.1">
    <property type="nucleotide sequence ID" value="NZ_JAAWWK010000010.1"/>
</dbReference>
<dbReference type="Pfam" id="PF01406">
    <property type="entry name" value="tRNA-synt_1e"/>
    <property type="match status" value="1"/>
</dbReference>
<comment type="cofactor">
    <cofactor evidence="10">
        <name>Zn(2+)</name>
        <dbReference type="ChEBI" id="CHEBI:29105"/>
    </cofactor>
    <text evidence="10">Binds 1 zinc ion per subunit.</text>
</comment>
<keyword evidence="10" id="KW-0963">Cytoplasm</keyword>
<dbReference type="InterPro" id="IPR024909">
    <property type="entry name" value="Cys-tRNA/MSH_ligase"/>
</dbReference>
<feature type="short sequence motif" description="'HIGH' region" evidence="10">
    <location>
        <begin position="29"/>
        <end position="39"/>
    </location>
</feature>
<dbReference type="InterPro" id="IPR014729">
    <property type="entry name" value="Rossmann-like_a/b/a_fold"/>
</dbReference>
<feature type="binding site" evidence="10">
    <location>
        <position position="293"/>
    </location>
    <ligand>
        <name>ATP</name>
        <dbReference type="ChEBI" id="CHEBI:30616"/>
    </ligand>
</feature>